<comment type="subcellular location">
    <subcellularLocation>
        <location evidence="1">Membrane</location>
        <topology evidence="1">Multi-pass membrane protein</topology>
    </subcellularLocation>
</comment>
<gene>
    <name evidence="6" type="ORF">GSOID_T00018158001</name>
</gene>
<dbReference type="GO" id="GO:0005886">
    <property type="term" value="C:plasma membrane"/>
    <property type="evidence" value="ECO:0007669"/>
    <property type="project" value="TreeGrafter"/>
</dbReference>
<dbReference type="GO" id="GO:0038166">
    <property type="term" value="P:angiotensin-activated signaling pathway"/>
    <property type="evidence" value="ECO:0007669"/>
    <property type="project" value="InterPro"/>
</dbReference>
<dbReference type="EMBL" id="FN653112">
    <property type="protein sequence ID" value="CBY12279.1"/>
    <property type="molecule type" value="Genomic_DNA"/>
</dbReference>
<protein>
    <submittedName>
        <fullName evidence="6">Uncharacterized protein</fullName>
    </submittedName>
</protein>
<evidence type="ECO:0000313" key="6">
    <source>
        <dbReference type="EMBL" id="CBY12279.1"/>
    </source>
</evidence>
<evidence type="ECO:0000256" key="2">
    <source>
        <dbReference type="ARBA" id="ARBA00022692"/>
    </source>
</evidence>
<dbReference type="PANTHER" id="PTHR16521">
    <property type="entry name" value="TYPE-1 ANGIOTENSIN II RECEPTOR-ASSOCIATED PROTEIN"/>
    <property type="match status" value="1"/>
</dbReference>
<keyword evidence="7" id="KW-1185">Reference proteome</keyword>
<dbReference type="OrthoDB" id="8191171at2759"/>
<feature type="transmembrane region" description="Helical" evidence="5">
    <location>
        <begin position="87"/>
        <end position="106"/>
    </location>
</feature>
<evidence type="ECO:0000256" key="5">
    <source>
        <dbReference type="SAM" id="Phobius"/>
    </source>
</evidence>
<dbReference type="Pfam" id="PF06396">
    <property type="entry name" value="AGTRAP"/>
    <property type="match status" value="1"/>
</dbReference>
<dbReference type="PANTHER" id="PTHR16521:SF3">
    <property type="entry name" value="TYPE-1 ANGIOTENSIN II RECEPTOR-ASSOCIATED PROTEIN"/>
    <property type="match status" value="1"/>
</dbReference>
<evidence type="ECO:0000313" key="7">
    <source>
        <dbReference type="Proteomes" id="UP000001307"/>
    </source>
</evidence>
<evidence type="ECO:0000256" key="4">
    <source>
        <dbReference type="ARBA" id="ARBA00023136"/>
    </source>
</evidence>
<keyword evidence="4 5" id="KW-0472">Membrane</keyword>
<keyword evidence="2 5" id="KW-0812">Transmembrane</keyword>
<feature type="transmembrane region" description="Helical" evidence="5">
    <location>
        <begin position="26"/>
        <end position="46"/>
    </location>
</feature>
<dbReference type="InParanoid" id="E4XR43"/>
<proteinExistence type="predicted"/>
<sequence>MEVKITLKSIVLFQWTMTLLSLSTNWLPLGYLLTQFSLIILGVWCAVEREDAQQVFLYISCTGISTVTDSILVGANYPNQLSSLEKFAAAMSIIFIISKPIQALFLHQIYKERGGQSSFASIGLPGISSAYEDLDSLSEEGRGRYKPMKTVEEVQDLPTYQ</sequence>
<feature type="transmembrane region" description="Helical" evidence="5">
    <location>
        <begin position="55"/>
        <end position="75"/>
    </location>
</feature>
<dbReference type="Proteomes" id="UP000001307">
    <property type="component" value="Unassembled WGS sequence"/>
</dbReference>
<evidence type="ECO:0000256" key="1">
    <source>
        <dbReference type="ARBA" id="ARBA00004141"/>
    </source>
</evidence>
<dbReference type="AlphaFoldDB" id="E4XR43"/>
<dbReference type="InterPro" id="IPR009436">
    <property type="entry name" value="AGTRAP"/>
</dbReference>
<keyword evidence="3 5" id="KW-1133">Transmembrane helix</keyword>
<organism evidence="6">
    <name type="scientific">Oikopleura dioica</name>
    <name type="common">Tunicate</name>
    <dbReference type="NCBI Taxonomy" id="34765"/>
    <lineage>
        <taxon>Eukaryota</taxon>
        <taxon>Metazoa</taxon>
        <taxon>Chordata</taxon>
        <taxon>Tunicata</taxon>
        <taxon>Appendicularia</taxon>
        <taxon>Copelata</taxon>
        <taxon>Oikopleuridae</taxon>
        <taxon>Oikopleura</taxon>
    </lineage>
</organism>
<evidence type="ECO:0000256" key="3">
    <source>
        <dbReference type="ARBA" id="ARBA00022989"/>
    </source>
</evidence>
<accession>E4XR43</accession>
<name>E4XR43_OIKDI</name>
<reference evidence="6" key="1">
    <citation type="journal article" date="2010" name="Science">
        <title>Plasticity of animal genome architecture unmasked by rapid evolution of a pelagic tunicate.</title>
        <authorList>
            <person name="Denoeud F."/>
            <person name="Henriet S."/>
            <person name="Mungpakdee S."/>
            <person name="Aury J.M."/>
            <person name="Da Silva C."/>
            <person name="Brinkmann H."/>
            <person name="Mikhaleva J."/>
            <person name="Olsen L.C."/>
            <person name="Jubin C."/>
            <person name="Canestro C."/>
            <person name="Bouquet J.M."/>
            <person name="Danks G."/>
            <person name="Poulain J."/>
            <person name="Campsteijn C."/>
            <person name="Adamski M."/>
            <person name="Cross I."/>
            <person name="Yadetie F."/>
            <person name="Muffato M."/>
            <person name="Louis A."/>
            <person name="Butcher S."/>
            <person name="Tsagkogeorga G."/>
            <person name="Konrad A."/>
            <person name="Singh S."/>
            <person name="Jensen M.F."/>
            <person name="Cong E.H."/>
            <person name="Eikeseth-Otteraa H."/>
            <person name="Noel B."/>
            <person name="Anthouard V."/>
            <person name="Porcel B.M."/>
            <person name="Kachouri-Lafond R."/>
            <person name="Nishino A."/>
            <person name="Ugolini M."/>
            <person name="Chourrout P."/>
            <person name="Nishida H."/>
            <person name="Aasland R."/>
            <person name="Huzurbazar S."/>
            <person name="Westhof E."/>
            <person name="Delsuc F."/>
            <person name="Lehrach H."/>
            <person name="Reinhardt R."/>
            <person name="Weissenbach J."/>
            <person name="Roy S.W."/>
            <person name="Artiguenave F."/>
            <person name="Postlethwait J.H."/>
            <person name="Manak J.R."/>
            <person name="Thompson E.M."/>
            <person name="Jaillon O."/>
            <person name="Du Pasquier L."/>
            <person name="Boudinot P."/>
            <person name="Liberles D.A."/>
            <person name="Volff J.N."/>
            <person name="Philippe H."/>
            <person name="Lenhard B."/>
            <person name="Roest Crollius H."/>
            <person name="Wincker P."/>
            <person name="Chourrout D."/>
        </authorList>
    </citation>
    <scope>NUCLEOTIDE SEQUENCE [LARGE SCALE GENOMIC DNA]</scope>
</reference>
<dbReference type="SMART" id="SM00805">
    <property type="entry name" value="AGTRAP"/>
    <property type="match status" value="1"/>
</dbReference>